<evidence type="ECO:0000256" key="1">
    <source>
        <dbReference type="SAM" id="Phobius"/>
    </source>
</evidence>
<protein>
    <recommendedName>
        <fullName evidence="4">DUF4825 domain-containing protein</fullName>
    </recommendedName>
</protein>
<evidence type="ECO:0000313" key="2">
    <source>
        <dbReference type="EMBL" id="MFD2671378.1"/>
    </source>
</evidence>
<dbReference type="RefSeq" id="WP_379928836.1">
    <property type="nucleotide sequence ID" value="NZ_JBHUMM010000010.1"/>
</dbReference>
<feature type="transmembrane region" description="Helical" evidence="1">
    <location>
        <begin position="5"/>
        <end position="22"/>
    </location>
</feature>
<reference evidence="3" key="1">
    <citation type="journal article" date="2019" name="Int. J. Syst. Evol. Microbiol.">
        <title>The Global Catalogue of Microorganisms (GCM) 10K type strain sequencing project: providing services to taxonomists for standard genome sequencing and annotation.</title>
        <authorList>
            <consortium name="The Broad Institute Genomics Platform"/>
            <consortium name="The Broad Institute Genome Sequencing Center for Infectious Disease"/>
            <person name="Wu L."/>
            <person name="Ma J."/>
        </authorList>
    </citation>
    <scope>NUCLEOTIDE SEQUENCE [LARGE SCALE GENOMIC DNA]</scope>
    <source>
        <strain evidence="3">KCTC 33676</strain>
    </source>
</reference>
<accession>A0ABW5R8Q8</accession>
<keyword evidence="1" id="KW-1133">Transmembrane helix</keyword>
<sequence length="167" mass="19570">MKNKFIVVLTVLILIPVFYYILNPYLNKNEYEVYPHKVANDMVWHTTSRIEEAFIKSVEEQNIESFYLRQLLTLYGSMNTQLSSLLGEETYPRQGNGYAVNSYLLSIENKELDKSDWQIIEQLSEDYKKLDFAQSQLVDREGNVHTDIIKELIDLNNQIIQTVNPTK</sequence>
<proteinExistence type="predicted"/>
<evidence type="ECO:0000313" key="3">
    <source>
        <dbReference type="Proteomes" id="UP001597497"/>
    </source>
</evidence>
<keyword evidence="1" id="KW-0812">Transmembrane</keyword>
<gene>
    <name evidence="2" type="ORF">ACFSUC_07135</name>
</gene>
<comment type="caution">
    <text evidence="2">The sequence shown here is derived from an EMBL/GenBank/DDBJ whole genome shotgun (WGS) entry which is preliminary data.</text>
</comment>
<dbReference type="EMBL" id="JBHUMM010000010">
    <property type="protein sequence ID" value="MFD2671378.1"/>
    <property type="molecule type" value="Genomic_DNA"/>
</dbReference>
<keyword evidence="1" id="KW-0472">Membrane</keyword>
<name>A0ABW5R8Q8_9BACL</name>
<keyword evidence="3" id="KW-1185">Reference proteome</keyword>
<evidence type="ECO:0008006" key="4">
    <source>
        <dbReference type="Google" id="ProtNLM"/>
    </source>
</evidence>
<dbReference type="Proteomes" id="UP001597497">
    <property type="component" value="Unassembled WGS sequence"/>
</dbReference>
<organism evidence="2 3">
    <name type="scientific">Marinicrinis sediminis</name>
    <dbReference type="NCBI Taxonomy" id="1652465"/>
    <lineage>
        <taxon>Bacteria</taxon>
        <taxon>Bacillati</taxon>
        <taxon>Bacillota</taxon>
        <taxon>Bacilli</taxon>
        <taxon>Bacillales</taxon>
        <taxon>Paenibacillaceae</taxon>
    </lineage>
</organism>